<name>A0A9P6XWB2_RHIOR</name>
<protein>
    <submittedName>
        <fullName evidence="1">Uncharacterized protein</fullName>
    </submittedName>
</protein>
<reference evidence="1" key="1">
    <citation type="journal article" date="2020" name="Microb. Genom.">
        <title>Genetic diversity of clinical and environmental Mucorales isolates obtained from an investigation of mucormycosis cases among solid organ transplant recipients.</title>
        <authorList>
            <person name="Nguyen M.H."/>
            <person name="Kaul D."/>
            <person name="Muto C."/>
            <person name="Cheng S.J."/>
            <person name="Richter R.A."/>
            <person name="Bruno V.M."/>
            <person name="Liu G."/>
            <person name="Beyhan S."/>
            <person name="Sundermann A.J."/>
            <person name="Mounaud S."/>
            <person name="Pasculle A.W."/>
            <person name="Nierman W.C."/>
            <person name="Driscoll E."/>
            <person name="Cumbie R."/>
            <person name="Clancy C.J."/>
            <person name="Dupont C.L."/>
        </authorList>
    </citation>
    <scope>NUCLEOTIDE SEQUENCE</scope>
    <source>
        <strain evidence="1">GL16</strain>
    </source>
</reference>
<dbReference type="OMA" id="YEEKHKV"/>
<gene>
    <name evidence="1" type="ORF">G6F51_012429</name>
</gene>
<organism evidence="1 2">
    <name type="scientific">Rhizopus oryzae</name>
    <name type="common">Mucormycosis agent</name>
    <name type="synonym">Rhizopus arrhizus var. delemar</name>
    <dbReference type="NCBI Taxonomy" id="64495"/>
    <lineage>
        <taxon>Eukaryota</taxon>
        <taxon>Fungi</taxon>
        <taxon>Fungi incertae sedis</taxon>
        <taxon>Mucoromycota</taxon>
        <taxon>Mucoromycotina</taxon>
        <taxon>Mucoromycetes</taxon>
        <taxon>Mucorales</taxon>
        <taxon>Mucorineae</taxon>
        <taxon>Rhizopodaceae</taxon>
        <taxon>Rhizopus</taxon>
    </lineage>
</organism>
<comment type="caution">
    <text evidence="1">The sequence shown here is derived from an EMBL/GenBank/DDBJ whole genome shotgun (WGS) entry which is preliminary data.</text>
</comment>
<dbReference type="Proteomes" id="UP000717996">
    <property type="component" value="Unassembled WGS sequence"/>
</dbReference>
<dbReference type="OrthoDB" id="2262790at2759"/>
<accession>A0A9P6XWB2</accession>
<dbReference type="AlphaFoldDB" id="A0A9P6XWB2"/>
<evidence type="ECO:0000313" key="2">
    <source>
        <dbReference type="Proteomes" id="UP000717996"/>
    </source>
</evidence>
<evidence type="ECO:0000313" key="1">
    <source>
        <dbReference type="EMBL" id="KAG1533801.1"/>
    </source>
</evidence>
<proteinExistence type="predicted"/>
<sequence length="128" mass="14922">MLGGWKSRKCYRLQASNSEDDNPSDDNSVYNNSEEFNFAEDGDSFLSNESDLTYKTESSTHYAEKLKLKQYVLTFHELSRYEEKHELHFYDDDSTLDERLNISAINSNTIVPQNYRLAPAVLKDDEYT</sequence>
<dbReference type="EMBL" id="JAANIT010003621">
    <property type="protein sequence ID" value="KAG1533801.1"/>
    <property type="molecule type" value="Genomic_DNA"/>
</dbReference>